<dbReference type="RefSeq" id="XP_029285912.1">
    <property type="nucleotide sequence ID" value="XM_029430052.1"/>
</dbReference>
<dbReference type="GO" id="GO:0071220">
    <property type="term" value="P:cellular response to bacterial lipoprotein"/>
    <property type="evidence" value="ECO:0007669"/>
    <property type="project" value="UniProtKB-ARBA"/>
</dbReference>
<dbReference type="GO" id="GO:0004869">
    <property type="term" value="F:cysteine-type endopeptidase inhibitor activity"/>
    <property type="evidence" value="ECO:0007669"/>
    <property type="project" value="UniProtKB-KW"/>
</dbReference>
<feature type="domain" description="Cystatin" evidence="9">
    <location>
        <begin position="18"/>
        <end position="118"/>
    </location>
</feature>
<sequence length="120" mass="14039">MCPGFRRYQDFMTMFHKVKPGGWSETKDATEETQNICDQVKVQVEQKTGKSYVEYKAVEYRNQIVNGENFLFKVFVGGKDYIHLSVFQHLKLRDEVQQQEVLVGVEQDKTKEDPLVPFTN</sequence>
<accession>A0A6J2PLC5</accession>
<evidence type="ECO:0000256" key="5">
    <source>
        <dbReference type="ARBA" id="ARBA00022704"/>
    </source>
</evidence>
<dbReference type="SMART" id="SM00043">
    <property type="entry name" value="CY"/>
    <property type="match status" value="1"/>
</dbReference>
<dbReference type="InParanoid" id="A0A6J2PLC5"/>
<dbReference type="PANTHER" id="PTHR11414:SF21">
    <property type="entry name" value="CYSTATIN 14A, TANDEM DUPLICATE 1-RELATED"/>
    <property type="match status" value="1"/>
</dbReference>
<dbReference type="AlphaFoldDB" id="A0A6J2PLC5"/>
<comment type="subcellular location">
    <subcellularLocation>
        <location evidence="1">Cytoplasm</location>
    </subcellularLocation>
</comment>
<proteinExistence type="inferred from homology"/>
<keyword evidence="4" id="KW-0646">Protease inhibitor</keyword>
<comment type="similarity">
    <text evidence="2">Belongs to the cystatin family.</text>
</comment>
<dbReference type="FunFam" id="3.10.450.10:FF:000001">
    <property type="entry name" value="Cystatin-A"/>
    <property type="match status" value="1"/>
</dbReference>
<evidence type="ECO:0000256" key="3">
    <source>
        <dbReference type="ARBA" id="ARBA00022490"/>
    </source>
</evidence>
<protein>
    <recommendedName>
        <fullName evidence="7">Cystatin-B</fullName>
    </recommendedName>
    <alternativeName>
        <fullName evidence="8">Stefin-B</fullName>
    </alternativeName>
</protein>
<keyword evidence="3" id="KW-0963">Cytoplasm</keyword>
<evidence type="ECO:0000256" key="6">
    <source>
        <dbReference type="ARBA" id="ARBA00022859"/>
    </source>
</evidence>
<reference evidence="11" key="1">
    <citation type="submission" date="2025-08" db="UniProtKB">
        <authorList>
            <consortium name="RefSeq"/>
        </authorList>
    </citation>
    <scope>IDENTIFICATION</scope>
</reference>
<dbReference type="KEGG" id="cgob:115007265"/>
<organism evidence="10 11">
    <name type="scientific">Cottoperca gobio</name>
    <name type="common">Frogmouth</name>
    <name type="synonym">Aphritis gobio</name>
    <dbReference type="NCBI Taxonomy" id="56716"/>
    <lineage>
        <taxon>Eukaryota</taxon>
        <taxon>Metazoa</taxon>
        <taxon>Chordata</taxon>
        <taxon>Craniata</taxon>
        <taxon>Vertebrata</taxon>
        <taxon>Euteleostomi</taxon>
        <taxon>Actinopterygii</taxon>
        <taxon>Neopterygii</taxon>
        <taxon>Teleostei</taxon>
        <taxon>Neoteleostei</taxon>
        <taxon>Acanthomorphata</taxon>
        <taxon>Eupercaria</taxon>
        <taxon>Perciformes</taxon>
        <taxon>Notothenioidei</taxon>
        <taxon>Bovichtidae</taxon>
        <taxon>Cottoperca</taxon>
    </lineage>
</organism>
<evidence type="ECO:0000313" key="10">
    <source>
        <dbReference type="Proteomes" id="UP000504630"/>
    </source>
</evidence>
<dbReference type="InterPro" id="IPR000010">
    <property type="entry name" value="Cystatin_dom"/>
</dbReference>
<dbReference type="GO" id="GO:0005829">
    <property type="term" value="C:cytosol"/>
    <property type="evidence" value="ECO:0007669"/>
    <property type="project" value="TreeGrafter"/>
</dbReference>
<keyword evidence="5" id="KW-0789">Thiol protease inhibitor</keyword>
<dbReference type="Gene3D" id="3.10.450.10">
    <property type="match status" value="1"/>
</dbReference>
<evidence type="ECO:0000259" key="9">
    <source>
        <dbReference type="SMART" id="SM00043"/>
    </source>
</evidence>
<evidence type="ECO:0000256" key="1">
    <source>
        <dbReference type="ARBA" id="ARBA00004496"/>
    </source>
</evidence>
<dbReference type="PRINTS" id="PR00295">
    <property type="entry name" value="STEFINA"/>
</dbReference>
<dbReference type="InterPro" id="IPR046350">
    <property type="entry name" value="Cystatin_sf"/>
</dbReference>
<evidence type="ECO:0000256" key="8">
    <source>
        <dbReference type="ARBA" id="ARBA00041437"/>
    </source>
</evidence>
<dbReference type="GeneID" id="115007265"/>
<dbReference type="GO" id="GO:0002376">
    <property type="term" value="P:immune system process"/>
    <property type="evidence" value="ECO:0007669"/>
    <property type="project" value="UniProtKB-KW"/>
</dbReference>
<keyword evidence="6" id="KW-0391">Immunity</keyword>
<evidence type="ECO:0000256" key="4">
    <source>
        <dbReference type="ARBA" id="ARBA00022690"/>
    </source>
</evidence>
<dbReference type="OrthoDB" id="6115262at2759"/>
<dbReference type="Pfam" id="PF00031">
    <property type="entry name" value="Cystatin"/>
    <property type="match status" value="1"/>
</dbReference>
<dbReference type="SUPFAM" id="SSF54403">
    <property type="entry name" value="Cystatin/monellin"/>
    <property type="match status" value="1"/>
</dbReference>
<evidence type="ECO:0000256" key="7">
    <source>
        <dbReference type="ARBA" id="ARBA00040677"/>
    </source>
</evidence>
<evidence type="ECO:0000313" key="11">
    <source>
        <dbReference type="RefSeq" id="XP_029285912.1"/>
    </source>
</evidence>
<name>A0A6J2PLC5_COTGO</name>
<dbReference type="InterPro" id="IPR001713">
    <property type="entry name" value="Prot_inh_stefin"/>
</dbReference>
<dbReference type="Proteomes" id="UP000504630">
    <property type="component" value="Chromosome 4"/>
</dbReference>
<evidence type="ECO:0000256" key="2">
    <source>
        <dbReference type="ARBA" id="ARBA00009403"/>
    </source>
</evidence>
<gene>
    <name evidence="11" type="primary">LOC115007265</name>
</gene>
<dbReference type="PANTHER" id="PTHR11414">
    <property type="entry name" value="CYSTATIN FAMILY MEMBER"/>
    <property type="match status" value="1"/>
</dbReference>
<keyword evidence="10" id="KW-1185">Reference proteome</keyword>